<dbReference type="Gene3D" id="3.40.50.300">
    <property type="entry name" value="P-loop containing nucleotide triphosphate hydrolases"/>
    <property type="match status" value="1"/>
</dbReference>
<dbReference type="GO" id="GO:0009360">
    <property type="term" value="C:DNA polymerase III complex"/>
    <property type="evidence" value="ECO:0007669"/>
    <property type="project" value="InterPro"/>
</dbReference>
<dbReference type="NCBIfam" id="TIGR02397">
    <property type="entry name" value="dnaX_nterm"/>
    <property type="match status" value="1"/>
</dbReference>
<dbReference type="CDD" id="cd18137">
    <property type="entry name" value="HLD_clamp_pol_III_gamma_tau"/>
    <property type="match status" value="1"/>
</dbReference>
<reference evidence="13 14" key="1">
    <citation type="journal article" date="2016" name="Nat. Commun.">
        <title>Thousands of microbial genomes shed light on interconnected biogeochemical processes in an aquifer system.</title>
        <authorList>
            <person name="Anantharaman K."/>
            <person name="Brown C.T."/>
            <person name="Hug L.A."/>
            <person name="Sharon I."/>
            <person name="Castelle C.J."/>
            <person name="Probst A.J."/>
            <person name="Thomas B.C."/>
            <person name="Singh A."/>
            <person name="Wilkins M.J."/>
            <person name="Karaoz U."/>
            <person name="Brodie E.L."/>
            <person name="Williams K.H."/>
            <person name="Hubbard S.S."/>
            <person name="Banfield J.F."/>
        </authorList>
    </citation>
    <scope>NUCLEOTIDE SEQUENCE [LARGE SCALE GENOMIC DNA]</scope>
</reference>
<keyword evidence="7" id="KW-0862">Zinc</keyword>
<comment type="caution">
    <text evidence="13">The sequence shown here is derived from an EMBL/GenBank/DDBJ whole genome shotgun (WGS) entry which is preliminary data.</text>
</comment>
<dbReference type="Pfam" id="PF22608">
    <property type="entry name" value="DNAX_ATPase_lid"/>
    <property type="match status" value="1"/>
</dbReference>
<dbReference type="InterPro" id="IPR001270">
    <property type="entry name" value="ClpA/B"/>
</dbReference>
<keyword evidence="3 11" id="KW-0548">Nucleotidyltransferase</keyword>
<comment type="similarity">
    <text evidence="1 11">Belongs to the DnaX/STICHEL family.</text>
</comment>
<comment type="catalytic activity">
    <reaction evidence="10 11">
        <text>DNA(n) + a 2'-deoxyribonucleoside 5'-triphosphate = DNA(n+1) + diphosphate</text>
        <dbReference type="Rhea" id="RHEA:22508"/>
        <dbReference type="Rhea" id="RHEA-COMP:17339"/>
        <dbReference type="Rhea" id="RHEA-COMP:17340"/>
        <dbReference type="ChEBI" id="CHEBI:33019"/>
        <dbReference type="ChEBI" id="CHEBI:61560"/>
        <dbReference type="ChEBI" id="CHEBI:173112"/>
        <dbReference type="EC" id="2.7.7.7"/>
    </reaction>
</comment>
<dbReference type="EC" id="2.7.7.7" evidence="11"/>
<dbReference type="PANTHER" id="PTHR11669">
    <property type="entry name" value="REPLICATION FACTOR C / DNA POLYMERASE III GAMMA-TAU SUBUNIT"/>
    <property type="match status" value="1"/>
</dbReference>
<dbReference type="InterPro" id="IPR027417">
    <property type="entry name" value="P-loop_NTPase"/>
</dbReference>
<evidence type="ECO:0000313" key="13">
    <source>
        <dbReference type="EMBL" id="OGD40292.1"/>
    </source>
</evidence>
<evidence type="ECO:0000256" key="1">
    <source>
        <dbReference type="ARBA" id="ARBA00006360"/>
    </source>
</evidence>
<keyword evidence="9 11" id="KW-0239">DNA-directed DNA polymerase</keyword>
<evidence type="ECO:0000256" key="6">
    <source>
        <dbReference type="ARBA" id="ARBA00022741"/>
    </source>
</evidence>
<dbReference type="InterPro" id="IPR045085">
    <property type="entry name" value="HLD_clamp_pol_III_gamma_tau"/>
</dbReference>
<dbReference type="Gene3D" id="1.10.8.60">
    <property type="match status" value="1"/>
</dbReference>
<gene>
    <name evidence="11" type="primary">dnaX</name>
    <name evidence="13" type="ORF">A3I30_03280</name>
</gene>
<evidence type="ECO:0000256" key="7">
    <source>
        <dbReference type="ARBA" id="ARBA00022833"/>
    </source>
</evidence>
<keyword evidence="8 11" id="KW-0067">ATP-binding</keyword>
<dbReference type="GO" id="GO:0003887">
    <property type="term" value="F:DNA-directed DNA polymerase activity"/>
    <property type="evidence" value="ECO:0007669"/>
    <property type="project" value="UniProtKB-KW"/>
</dbReference>
<dbReference type="Pfam" id="PF13177">
    <property type="entry name" value="DNA_pol3_delta2"/>
    <property type="match status" value="1"/>
</dbReference>
<protein>
    <recommendedName>
        <fullName evidence="11">DNA polymerase III subunit gamma/tau</fullName>
        <ecNumber evidence="11">2.7.7.7</ecNumber>
    </recommendedName>
</protein>
<comment type="function">
    <text evidence="11">DNA polymerase III is a complex, multichain enzyme responsible for most of the replicative synthesis in bacteria. This DNA polymerase also exhibits 3' to 5' exonuclease activity.</text>
</comment>
<name>A0A1F5CBK7_9BACT</name>
<dbReference type="InterPro" id="IPR012763">
    <property type="entry name" value="DNA_pol_III_sug/sutau_N"/>
</dbReference>
<dbReference type="SUPFAM" id="SSF48019">
    <property type="entry name" value="post-AAA+ oligomerization domain-like"/>
    <property type="match status" value="1"/>
</dbReference>
<dbReference type="InterPro" id="IPR050238">
    <property type="entry name" value="DNA_Rep/Repair_Clamp_Loader"/>
</dbReference>
<evidence type="ECO:0000259" key="12">
    <source>
        <dbReference type="SMART" id="SM00382"/>
    </source>
</evidence>
<dbReference type="PANTHER" id="PTHR11669:SF0">
    <property type="entry name" value="PROTEIN STICHEL-LIKE 2"/>
    <property type="match status" value="1"/>
</dbReference>
<accession>A0A1F5CBK7</accession>
<dbReference type="SUPFAM" id="SSF52540">
    <property type="entry name" value="P-loop containing nucleoside triphosphate hydrolases"/>
    <property type="match status" value="1"/>
</dbReference>
<dbReference type="Proteomes" id="UP000177197">
    <property type="component" value="Unassembled WGS sequence"/>
</dbReference>
<dbReference type="SMART" id="SM00382">
    <property type="entry name" value="AAA"/>
    <property type="match status" value="1"/>
</dbReference>
<proteinExistence type="inferred from homology"/>
<dbReference type="FunFam" id="3.40.50.300:FF:000014">
    <property type="entry name" value="DNA polymerase III subunit gamma/tau"/>
    <property type="match status" value="1"/>
</dbReference>
<dbReference type="NCBIfam" id="NF004046">
    <property type="entry name" value="PRK05563.1"/>
    <property type="match status" value="1"/>
</dbReference>
<evidence type="ECO:0000256" key="5">
    <source>
        <dbReference type="ARBA" id="ARBA00022723"/>
    </source>
</evidence>
<dbReference type="GO" id="GO:0006261">
    <property type="term" value="P:DNA-templated DNA replication"/>
    <property type="evidence" value="ECO:0007669"/>
    <property type="project" value="TreeGrafter"/>
</dbReference>
<dbReference type="CDD" id="cd00009">
    <property type="entry name" value="AAA"/>
    <property type="match status" value="1"/>
</dbReference>
<dbReference type="FunFam" id="1.10.8.60:FF:000013">
    <property type="entry name" value="DNA polymerase III subunit gamma/tau"/>
    <property type="match status" value="1"/>
</dbReference>
<organism evidence="13 14">
    <name type="scientific">Candidatus Azambacteria bacterium RIFCSPLOWO2_02_FULL_44_14</name>
    <dbReference type="NCBI Taxonomy" id="1797306"/>
    <lineage>
        <taxon>Bacteria</taxon>
        <taxon>Candidatus Azamiibacteriota</taxon>
    </lineage>
</organism>
<dbReference type="PRINTS" id="PR00300">
    <property type="entry name" value="CLPPROTEASEA"/>
</dbReference>
<dbReference type="Pfam" id="PF12169">
    <property type="entry name" value="DNA_pol3_gamma3"/>
    <property type="match status" value="1"/>
</dbReference>
<evidence type="ECO:0000313" key="14">
    <source>
        <dbReference type="Proteomes" id="UP000177197"/>
    </source>
</evidence>
<dbReference type="InterPro" id="IPR008921">
    <property type="entry name" value="DNA_pol3_clamp-load_cplx_C"/>
</dbReference>
<dbReference type="InterPro" id="IPR005790">
    <property type="entry name" value="DNA_polIII_delta"/>
</dbReference>
<evidence type="ECO:0000256" key="4">
    <source>
        <dbReference type="ARBA" id="ARBA00022705"/>
    </source>
</evidence>
<keyword evidence="2 11" id="KW-0808">Transferase</keyword>
<evidence type="ECO:0000256" key="8">
    <source>
        <dbReference type="ARBA" id="ARBA00022840"/>
    </source>
</evidence>
<sequence>MANLVLYRKYRPKSWNEVIGQEHVVRTLTNALKLDRVGHAYLFTGPRGTGKTTLARLLAKSLNCAERKDFEPCNKCGLCNEIAAGKAFDLIEIDAASNRGIDEIRQLRDGIKFAPAVGKFKVFIIDEVHMLTKEAFNALLKTLEEPPAHAIFILATTEVHKVPATILSRVQRFDFRRLSVSEILKRLSMIAGAEKIKIDEPALKLVARYAQGSSRDAESMLEQLKSWGAGEVKKEDVESLLGVVDFEKVKALTDFVVSKNPAGAVDFIGRMMDEGSDLQEFLKEMQNHFRRLMILKIDPALSGLISQELTQDQVEASQGQANSFELQNLSQALHILHSASQDMKFTPIPPLPLELAVVEIIHNKN</sequence>
<dbReference type="InterPro" id="IPR022754">
    <property type="entry name" value="DNA_pol_III_gamma-3"/>
</dbReference>
<dbReference type="GO" id="GO:0003677">
    <property type="term" value="F:DNA binding"/>
    <property type="evidence" value="ECO:0007669"/>
    <property type="project" value="InterPro"/>
</dbReference>
<evidence type="ECO:0000256" key="2">
    <source>
        <dbReference type="ARBA" id="ARBA00022679"/>
    </source>
</evidence>
<dbReference type="EMBL" id="MEYV01000010">
    <property type="protein sequence ID" value="OGD40292.1"/>
    <property type="molecule type" value="Genomic_DNA"/>
</dbReference>
<evidence type="ECO:0000256" key="11">
    <source>
        <dbReference type="RuleBase" id="RU364063"/>
    </source>
</evidence>
<evidence type="ECO:0000256" key="10">
    <source>
        <dbReference type="ARBA" id="ARBA00049244"/>
    </source>
</evidence>
<dbReference type="Gene3D" id="1.20.272.10">
    <property type="match status" value="1"/>
</dbReference>
<dbReference type="GO" id="GO:0046872">
    <property type="term" value="F:metal ion binding"/>
    <property type="evidence" value="ECO:0007669"/>
    <property type="project" value="UniProtKB-KW"/>
</dbReference>
<dbReference type="NCBIfam" id="TIGR01128">
    <property type="entry name" value="holA"/>
    <property type="match status" value="1"/>
</dbReference>
<evidence type="ECO:0000256" key="3">
    <source>
        <dbReference type="ARBA" id="ARBA00022695"/>
    </source>
</evidence>
<dbReference type="GO" id="GO:0005524">
    <property type="term" value="F:ATP binding"/>
    <property type="evidence" value="ECO:0007669"/>
    <property type="project" value="UniProtKB-KW"/>
</dbReference>
<keyword evidence="4 11" id="KW-0235">DNA replication</keyword>
<feature type="domain" description="AAA+ ATPase" evidence="12">
    <location>
        <begin position="37"/>
        <end position="188"/>
    </location>
</feature>
<evidence type="ECO:0000256" key="9">
    <source>
        <dbReference type="ARBA" id="ARBA00022932"/>
    </source>
</evidence>
<comment type="subunit">
    <text evidence="11">DNA polymerase III contains a core (composed of alpha, epsilon and theta chains) that associates with a tau subunit. This core dimerizes to form the POLIII' complex. PolIII' associates with the gamma complex (composed of gamma, delta, delta', psi and chi chains) and with the beta chain to form the complete DNA polymerase III complex.</text>
</comment>
<keyword evidence="6 11" id="KW-0547">Nucleotide-binding</keyword>
<keyword evidence="5" id="KW-0479">Metal-binding</keyword>
<dbReference type="InterPro" id="IPR003593">
    <property type="entry name" value="AAA+_ATPase"/>
</dbReference>
<dbReference type="AlphaFoldDB" id="A0A1F5CBK7"/>